<comment type="caution">
    <text evidence="2">The sequence shown here is derived from an EMBL/GenBank/DDBJ whole genome shotgun (WGS) entry which is preliminary data.</text>
</comment>
<proteinExistence type="predicted"/>
<dbReference type="InterPro" id="IPR051944">
    <property type="entry name" value="BEACH_domain_protein"/>
</dbReference>
<feature type="non-terminal residue" evidence="2">
    <location>
        <position position="57"/>
    </location>
</feature>
<dbReference type="PANTHER" id="PTHR46108">
    <property type="entry name" value="BLUE CHEESE"/>
    <property type="match status" value="1"/>
</dbReference>
<protein>
    <submittedName>
        <fullName evidence="2">Uncharacterized protein</fullName>
    </submittedName>
</protein>
<evidence type="ECO:0000256" key="1">
    <source>
        <dbReference type="ARBA" id="ARBA00022574"/>
    </source>
</evidence>
<evidence type="ECO:0000313" key="2">
    <source>
        <dbReference type="EMBL" id="KAL0193081.1"/>
    </source>
</evidence>
<sequence>MLLKKKRPLLNSHILHLTFSLVGTVDSGHETSIIPNSTAFQDLLCDFEVRSSHRKSL</sequence>
<gene>
    <name evidence="2" type="ORF">M9458_011377</name>
</gene>
<reference evidence="2 3" key="1">
    <citation type="submission" date="2024-05" db="EMBL/GenBank/DDBJ databases">
        <title>Genome sequencing and assembly of Indian major carp, Cirrhinus mrigala (Hamilton, 1822).</title>
        <authorList>
            <person name="Mohindra V."/>
            <person name="Chowdhury L.M."/>
            <person name="Lal K."/>
            <person name="Jena J.K."/>
        </authorList>
    </citation>
    <scope>NUCLEOTIDE SEQUENCE [LARGE SCALE GENOMIC DNA]</scope>
    <source>
        <strain evidence="2">CM1030</strain>
        <tissue evidence="2">Blood</tissue>
    </source>
</reference>
<organism evidence="2 3">
    <name type="scientific">Cirrhinus mrigala</name>
    <name type="common">Mrigala</name>
    <dbReference type="NCBI Taxonomy" id="683832"/>
    <lineage>
        <taxon>Eukaryota</taxon>
        <taxon>Metazoa</taxon>
        <taxon>Chordata</taxon>
        <taxon>Craniata</taxon>
        <taxon>Vertebrata</taxon>
        <taxon>Euteleostomi</taxon>
        <taxon>Actinopterygii</taxon>
        <taxon>Neopterygii</taxon>
        <taxon>Teleostei</taxon>
        <taxon>Ostariophysi</taxon>
        <taxon>Cypriniformes</taxon>
        <taxon>Cyprinidae</taxon>
        <taxon>Labeoninae</taxon>
        <taxon>Labeonini</taxon>
        <taxon>Cirrhinus</taxon>
    </lineage>
</organism>
<keyword evidence="3" id="KW-1185">Reference proteome</keyword>
<name>A0ABD0R5W6_CIRMR</name>
<dbReference type="Proteomes" id="UP001529510">
    <property type="component" value="Unassembled WGS sequence"/>
</dbReference>
<accession>A0ABD0R5W6</accession>
<evidence type="ECO:0000313" key="3">
    <source>
        <dbReference type="Proteomes" id="UP001529510"/>
    </source>
</evidence>
<keyword evidence="1" id="KW-0853">WD repeat</keyword>
<dbReference type="PANTHER" id="PTHR46108:SF1">
    <property type="entry name" value="WD REPEAT AND FYVE DOMAIN-CONTAINING PROTEIN 3"/>
    <property type="match status" value="1"/>
</dbReference>
<dbReference type="AlphaFoldDB" id="A0ABD0R5W6"/>
<dbReference type="EMBL" id="JAMKFB020000005">
    <property type="protein sequence ID" value="KAL0193081.1"/>
    <property type="molecule type" value="Genomic_DNA"/>
</dbReference>